<keyword evidence="1 2" id="KW-0129">CBS domain</keyword>
<gene>
    <name evidence="4" type="ORF">AU467_00135</name>
</gene>
<dbReference type="Pfam" id="PF00571">
    <property type="entry name" value="CBS"/>
    <property type="match status" value="2"/>
</dbReference>
<dbReference type="InterPro" id="IPR000644">
    <property type="entry name" value="CBS_dom"/>
</dbReference>
<organism evidence="4 5">
    <name type="scientific">Rhizobium loti</name>
    <name type="common">Mesorhizobium loti</name>
    <dbReference type="NCBI Taxonomy" id="381"/>
    <lineage>
        <taxon>Bacteria</taxon>
        <taxon>Pseudomonadati</taxon>
        <taxon>Pseudomonadota</taxon>
        <taxon>Alphaproteobacteria</taxon>
        <taxon>Hyphomicrobiales</taxon>
        <taxon>Phyllobacteriaceae</taxon>
        <taxon>Mesorhizobium</taxon>
    </lineage>
</organism>
<sequence>MKVQECMTRNVRIATLEASLRDVAQAMAVLDAGLIPVADNGRLVGIVTDRDIAIRGIAAGMEPDTPVRDVMSTDLKYCFEDEEVSSVLQDMGDIQVRRFLVLNRDKRLVGIVSLGDLVGNGEATHAGKALEGISQPGGQHSQAATH</sequence>
<evidence type="ECO:0000256" key="1">
    <source>
        <dbReference type="ARBA" id="ARBA00023122"/>
    </source>
</evidence>
<feature type="domain" description="CBS" evidence="3">
    <location>
        <begin position="71"/>
        <end position="130"/>
    </location>
</feature>
<dbReference type="PANTHER" id="PTHR43080">
    <property type="entry name" value="CBS DOMAIN-CONTAINING PROTEIN CBSX3, MITOCHONDRIAL"/>
    <property type="match status" value="1"/>
</dbReference>
<dbReference type="InterPro" id="IPR046342">
    <property type="entry name" value="CBS_dom_sf"/>
</dbReference>
<proteinExistence type="predicted"/>
<comment type="caution">
    <text evidence="4">The sequence shown here is derived from an EMBL/GenBank/DDBJ whole genome shotgun (WGS) entry which is preliminary data.</text>
</comment>
<dbReference type="SUPFAM" id="SSF54631">
    <property type="entry name" value="CBS-domain pair"/>
    <property type="match status" value="1"/>
</dbReference>
<protein>
    <submittedName>
        <fullName evidence="4">Inosine-5-monophosphate dehydrogenase</fullName>
    </submittedName>
</protein>
<dbReference type="CDD" id="cd04622">
    <property type="entry name" value="CBS_pair_HRP1_like"/>
    <property type="match status" value="1"/>
</dbReference>
<evidence type="ECO:0000259" key="3">
    <source>
        <dbReference type="PROSITE" id="PS51371"/>
    </source>
</evidence>
<dbReference type="InterPro" id="IPR051257">
    <property type="entry name" value="Diverse_CBS-Domain"/>
</dbReference>
<dbReference type="Gene3D" id="3.10.580.10">
    <property type="entry name" value="CBS-domain"/>
    <property type="match status" value="1"/>
</dbReference>
<dbReference type="SMART" id="SM00116">
    <property type="entry name" value="CBS"/>
    <property type="match status" value="2"/>
</dbReference>
<accession>A0A117N598</accession>
<dbReference type="Proteomes" id="UP000053176">
    <property type="component" value="Unassembled WGS sequence"/>
</dbReference>
<feature type="domain" description="CBS" evidence="3">
    <location>
        <begin position="7"/>
        <end position="65"/>
    </location>
</feature>
<evidence type="ECO:0000313" key="5">
    <source>
        <dbReference type="Proteomes" id="UP000053176"/>
    </source>
</evidence>
<dbReference type="PANTHER" id="PTHR43080:SF2">
    <property type="entry name" value="CBS DOMAIN-CONTAINING PROTEIN"/>
    <property type="match status" value="1"/>
</dbReference>
<dbReference type="EMBL" id="LPWA01000001">
    <property type="protein sequence ID" value="KUM28748.1"/>
    <property type="molecule type" value="Genomic_DNA"/>
</dbReference>
<dbReference type="PROSITE" id="PS51371">
    <property type="entry name" value="CBS"/>
    <property type="match status" value="2"/>
</dbReference>
<evidence type="ECO:0000256" key="2">
    <source>
        <dbReference type="PROSITE-ProRule" id="PRU00703"/>
    </source>
</evidence>
<evidence type="ECO:0000313" key="4">
    <source>
        <dbReference type="EMBL" id="KUM28748.1"/>
    </source>
</evidence>
<dbReference type="OrthoDB" id="9802114at2"/>
<dbReference type="AlphaFoldDB" id="A0A117N598"/>
<name>A0A117N598_RHILI</name>
<reference evidence="4 5" key="1">
    <citation type="submission" date="2015-12" db="EMBL/GenBank/DDBJ databases">
        <title>Draft genome sequence of Mesorhizobium sp. UFLA 01-765, a multitolerant efficient symbiont and plant-growth promoting strain isolated from Zn-mining soil using Leucaena leucocephala as a trap plant.</title>
        <authorList>
            <person name="Rangel W.M."/>
            <person name="Thijs S."/>
            <person name="Longatti S.M."/>
            <person name="Moreira F.M."/>
            <person name="Weyens N."/>
            <person name="Vangronsveld J."/>
            <person name="Van Hamme J.D."/>
            <person name="Bottos E.M."/>
            <person name="Rineau F."/>
        </authorList>
    </citation>
    <scope>NUCLEOTIDE SEQUENCE [LARGE SCALE GENOMIC DNA]</scope>
    <source>
        <strain evidence="4 5">UFLA 01-765</strain>
    </source>
</reference>